<accession>A0A2B7WEG3</accession>
<evidence type="ECO:0000313" key="2">
    <source>
        <dbReference type="Proteomes" id="UP000224634"/>
    </source>
</evidence>
<protein>
    <submittedName>
        <fullName evidence="1">Uncharacterized protein</fullName>
    </submittedName>
</protein>
<dbReference type="Proteomes" id="UP000224634">
    <property type="component" value="Unassembled WGS sequence"/>
</dbReference>
<dbReference type="STRING" id="1447883.A0A2B7WEG3"/>
<sequence length="487" mass="54349">MAMEDAIRPSAYREEQVLTTSARTWSFYESKALSEHSLPSDSILLRRILGKVPAYLGHGRRETPVSFTLRRRRLRNSTLSELFVSGCSQWDTSGEICKLPPRLLHHQLLLGVQRSTRCTLKKDSSFASWPGVRDLQDSCANGNYLAILMLAWAYILSALWVEIQHPPVDSSQEEEGCLRFLNRRARWVGEGSGRGLECIEVDLGDARGDAARWWEAVLAPEEGWTATVHRAGQTYRSPWSVHTDFAEIFTLRNHPMCRNAYDVEAKPPSSSDALRFLSEFCSAHNLHHQALAALSAALYLPFHNGGAAALPRPRPYVRSNFSSHSLSPQSTATSPTSQITIDEEKDALPYYMTISCSVWGIRSLLCSTFFNPDISCNLVSPWLEPAFDIIDPILQRGDHLLLAKMMAIKQARLGPLWLGAFLTGAAESTLRAIKSGQFAVELNASAWTSTAQSFLTVTPSNQHDDSAIRRSDECRLLFLTGSEEHSR</sequence>
<feature type="non-terminal residue" evidence="1">
    <location>
        <position position="487"/>
    </location>
</feature>
<comment type="caution">
    <text evidence="1">The sequence shown here is derived from an EMBL/GenBank/DDBJ whole genome shotgun (WGS) entry which is preliminary data.</text>
</comment>
<evidence type="ECO:0000313" key="1">
    <source>
        <dbReference type="EMBL" id="PGG94937.1"/>
    </source>
</evidence>
<gene>
    <name evidence="1" type="ORF">AJ80_10083</name>
</gene>
<dbReference type="AlphaFoldDB" id="A0A2B7WEG3"/>
<reference evidence="1 2" key="1">
    <citation type="submission" date="2017-10" db="EMBL/GenBank/DDBJ databases">
        <title>Comparative genomics in systemic dimorphic fungi from Ajellomycetaceae.</title>
        <authorList>
            <person name="Munoz J.F."/>
            <person name="Mcewen J.G."/>
            <person name="Clay O.K."/>
            <person name="Cuomo C.A."/>
        </authorList>
    </citation>
    <scope>NUCLEOTIDE SEQUENCE [LARGE SCALE GENOMIC DNA]</scope>
    <source>
        <strain evidence="1 2">UAMH7299</strain>
    </source>
</reference>
<name>A0A2B7WEG3_POLH7</name>
<dbReference type="OrthoDB" id="3549294at2759"/>
<keyword evidence="2" id="KW-1185">Reference proteome</keyword>
<dbReference type="EMBL" id="PDNA01000604">
    <property type="protein sequence ID" value="PGG94937.1"/>
    <property type="molecule type" value="Genomic_DNA"/>
</dbReference>
<organism evidence="1 2">
    <name type="scientific">Polytolypa hystricis (strain UAMH7299)</name>
    <dbReference type="NCBI Taxonomy" id="1447883"/>
    <lineage>
        <taxon>Eukaryota</taxon>
        <taxon>Fungi</taxon>
        <taxon>Dikarya</taxon>
        <taxon>Ascomycota</taxon>
        <taxon>Pezizomycotina</taxon>
        <taxon>Eurotiomycetes</taxon>
        <taxon>Eurotiomycetidae</taxon>
        <taxon>Onygenales</taxon>
        <taxon>Onygenales incertae sedis</taxon>
        <taxon>Polytolypa</taxon>
    </lineage>
</organism>
<proteinExistence type="predicted"/>